<dbReference type="EnsemblMetazoa" id="XM_038210411.1">
    <property type="protein sequence ID" value="XP_038066339.1"/>
    <property type="gene ID" value="LOC119736394"/>
</dbReference>
<dbReference type="Proteomes" id="UP000887568">
    <property type="component" value="Unplaced"/>
</dbReference>
<dbReference type="AlphaFoldDB" id="A0A914ARR5"/>
<evidence type="ECO:0008006" key="5">
    <source>
        <dbReference type="Google" id="ProtNLM"/>
    </source>
</evidence>
<evidence type="ECO:0000256" key="2">
    <source>
        <dbReference type="SAM" id="SignalP"/>
    </source>
</evidence>
<proteinExistence type="predicted"/>
<name>A0A914ARR5_PATMI</name>
<evidence type="ECO:0000256" key="1">
    <source>
        <dbReference type="SAM" id="MobiDB-lite"/>
    </source>
</evidence>
<protein>
    <recommendedName>
        <fullName evidence="5">Secreted protein</fullName>
    </recommendedName>
</protein>
<feature type="chain" id="PRO_5038324133" description="Secreted protein" evidence="2">
    <location>
        <begin position="28"/>
        <end position="156"/>
    </location>
</feature>
<feature type="compositionally biased region" description="Polar residues" evidence="1">
    <location>
        <begin position="45"/>
        <end position="61"/>
    </location>
</feature>
<dbReference type="EnsemblMetazoa" id="XM_038210410.1">
    <property type="protein sequence ID" value="XP_038066338.1"/>
    <property type="gene ID" value="LOC119736394"/>
</dbReference>
<dbReference type="GeneID" id="119736394"/>
<sequence length="156" mass="16935">MQFTHLPGNKATPLLVLLACYIGVVCAGAIPTNYNRHDNDPRSPPSATNTHTNLDRTSATTGHEVEVPKSQQRTLSVKGKRTHEVPAEVADWFQDNGTEAQQRVIRQASAGAVRTCTLVRPVIHEEQGQCIHVGGMVACSTATHMDLNHADCTTTR</sequence>
<evidence type="ECO:0000313" key="3">
    <source>
        <dbReference type="EnsemblMetazoa" id="XP_038066338.1"/>
    </source>
</evidence>
<dbReference type="RefSeq" id="XP_038066339.1">
    <property type="nucleotide sequence ID" value="XM_038210411.1"/>
</dbReference>
<accession>A0A914ARR5</accession>
<keyword evidence="4" id="KW-1185">Reference proteome</keyword>
<feature type="region of interest" description="Disordered" evidence="1">
    <location>
        <begin position="34"/>
        <end position="81"/>
    </location>
</feature>
<organism evidence="3 4">
    <name type="scientific">Patiria miniata</name>
    <name type="common">Bat star</name>
    <name type="synonym">Asterina miniata</name>
    <dbReference type="NCBI Taxonomy" id="46514"/>
    <lineage>
        <taxon>Eukaryota</taxon>
        <taxon>Metazoa</taxon>
        <taxon>Echinodermata</taxon>
        <taxon>Eleutherozoa</taxon>
        <taxon>Asterozoa</taxon>
        <taxon>Asteroidea</taxon>
        <taxon>Valvatacea</taxon>
        <taxon>Valvatida</taxon>
        <taxon>Asterinidae</taxon>
        <taxon>Patiria</taxon>
    </lineage>
</organism>
<evidence type="ECO:0000313" key="4">
    <source>
        <dbReference type="Proteomes" id="UP000887568"/>
    </source>
</evidence>
<dbReference type="RefSeq" id="XP_038066338.1">
    <property type="nucleotide sequence ID" value="XM_038210410.1"/>
</dbReference>
<keyword evidence="2" id="KW-0732">Signal</keyword>
<reference evidence="3" key="1">
    <citation type="submission" date="2022-11" db="UniProtKB">
        <authorList>
            <consortium name="EnsemblMetazoa"/>
        </authorList>
    </citation>
    <scope>IDENTIFICATION</scope>
</reference>
<dbReference type="OMA" id="ACTGAIP"/>
<feature type="signal peptide" evidence="2">
    <location>
        <begin position="1"/>
        <end position="27"/>
    </location>
</feature>